<comment type="caution">
    <text evidence="3">The sequence shown here is derived from an EMBL/GenBank/DDBJ whole genome shotgun (WGS) entry which is preliminary data.</text>
</comment>
<dbReference type="Pfam" id="PF03432">
    <property type="entry name" value="Relaxase"/>
    <property type="match status" value="1"/>
</dbReference>
<evidence type="ECO:0000256" key="1">
    <source>
        <dbReference type="SAM" id="Coils"/>
    </source>
</evidence>
<proteinExistence type="predicted"/>
<dbReference type="AlphaFoldDB" id="A0A846JZT3"/>
<feature type="coiled-coil region" evidence="1">
    <location>
        <begin position="447"/>
        <end position="509"/>
    </location>
</feature>
<feature type="domain" description="MobA/VirD2-like nuclease" evidence="2">
    <location>
        <begin position="23"/>
        <end position="162"/>
    </location>
</feature>
<accession>A0A846JZT3</accession>
<organism evidence="3 4">
    <name type="scientific">Clostridium botulinum</name>
    <dbReference type="NCBI Taxonomy" id="1491"/>
    <lineage>
        <taxon>Bacteria</taxon>
        <taxon>Bacillati</taxon>
        <taxon>Bacillota</taxon>
        <taxon>Clostridia</taxon>
        <taxon>Eubacteriales</taxon>
        <taxon>Clostridiaceae</taxon>
        <taxon>Clostridium</taxon>
    </lineage>
</organism>
<dbReference type="EMBL" id="SWVK01000023">
    <property type="protein sequence ID" value="NFN36381.1"/>
    <property type="molecule type" value="Genomic_DNA"/>
</dbReference>
<keyword evidence="1" id="KW-0175">Coiled coil</keyword>
<dbReference type="InterPro" id="IPR005094">
    <property type="entry name" value="Endonuclease_MobA/VirD2"/>
</dbReference>
<evidence type="ECO:0000313" key="4">
    <source>
        <dbReference type="Proteomes" id="UP000473681"/>
    </source>
</evidence>
<dbReference type="Proteomes" id="UP000473681">
    <property type="component" value="Unassembled WGS sequence"/>
</dbReference>
<gene>
    <name evidence="3" type="ORF">FDB51_14950</name>
</gene>
<protein>
    <recommendedName>
        <fullName evidence="2">MobA/VirD2-like nuclease domain-containing protein</fullName>
    </recommendedName>
</protein>
<name>A0A846JZT3_CLOBO</name>
<sequence>MGSGAVGKAISNIHNNVARSLDYITNPQKTEKQLLVSGVNCYQPEDFVKTAKEFKQIRDKFLKSKKTNKKPILAHHYLISFDPKDNVDSQKAHELSIKIIDRFLKKQYQTVLSTHIDKKSHIHTHIIFNTYNKNNGRKYESSPAKLREFKKVINEVCLEHDLSLINKRKFEEKKIDLNYGEWLKRNNIIDDKKIERFKYVRQAIKSILKDWNIKSLDEFEKVLKKQYGLNIKYKNYKTNELYKNITFKADDWEKGLRGKHDISLDNIIAQLEGRKIESNKFQEYCCKNNTENYKLYIKNAIDTELENNASIIKIEDLVDTLKRKYNIEMQFCNKRGFYLQRFKFKALDSKQKNFIGTLSLDKENRDNYEAQGIKTRISKTQEIKFGIDIRENLKILNRNLLISGKEDKWGIATGLNYMTKRNLRISSDIDIRRTKLSTIKNNNEIQIEKINKYIKQMELIYSRLQKKVVELKSLENEVSELNIFKVKQKKYLTKNIENIKEDIKNLKESPFYQKEIKYSEKSEELNNEKNKYIKILKDCDLEQSLLYTIETIDNTKENIMEKLKLDYQKEQDEMEQEKNQMEKDIKKILNINL</sequence>
<feature type="coiled-coil region" evidence="1">
    <location>
        <begin position="560"/>
        <end position="591"/>
    </location>
</feature>
<evidence type="ECO:0000313" key="3">
    <source>
        <dbReference type="EMBL" id="NFN36381.1"/>
    </source>
</evidence>
<reference evidence="3 4" key="1">
    <citation type="submission" date="2019-04" db="EMBL/GenBank/DDBJ databases">
        <title>Genome sequencing of Clostridium botulinum Groups I-IV and Clostridium butyricum.</title>
        <authorList>
            <person name="Brunt J."/>
            <person name="Van Vliet A.H.M."/>
            <person name="Stringer S.C."/>
            <person name="Carter A.T."/>
            <person name="Peck M.W."/>
        </authorList>
    </citation>
    <scope>NUCLEOTIDE SEQUENCE [LARGE SCALE GENOMIC DNA]</scope>
    <source>
        <strain evidence="3 4">CB-K-33E</strain>
    </source>
</reference>
<evidence type="ECO:0000259" key="2">
    <source>
        <dbReference type="Pfam" id="PF03432"/>
    </source>
</evidence>